<accession>A0A0S2HUM6</accession>
<dbReference type="Proteomes" id="UP000064893">
    <property type="component" value="Chromosome"/>
</dbReference>
<sequence>MLLKAQIKDELRFYLVREKQDILLFESKRAIKCGNYEEEYYTAQYNEKKNILLDHFSSESCDNGVCVFNWVNGETSYIPDPRMYFDNNLDEYMYEQYKADLRDAIYYLKPQLLDGDNENTALLEYHQEQWFSRIAEFMHVQGANQIPNLSNQSKINEIKSLFYEHWKKSDPWGFYWEWNTIKEQRIEEEKQALIERLQAEEAVRQYLEDQENSAIFAMITGAVGAVGGVVVMVVFPPSTLVGTIAGVADVGFSAASFAEGYSKYSDIQNGLFDSQKTYNVIEGVLCKIDPENGHYFFDLANVLLGVSSASGVYTNVMDIGTVTGSELKAIISAFGVGTSVINVSGKEFEIKQP</sequence>
<dbReference type="EMBL" id="CP013118">
    <property type="protein sequence ID" value="ALO13769.1"/>
    <property type="molecule type" value="Genomic_DNA"/>
</dbReference>
<evidence type="ECO:0000256" key="1">
    <source>
        <dbReference type="SAM" id="Coils"/>
    </source>
</evidence>
<dbReference type="RefSeq" id="WP_057951405.1">
    <property type="nucleotide sequence ID" value="NZ_CP013118.1"/>
</dbReference>
<keyword evidence="2" id="KW-0472">Membrane</keyword>
<protein>
    <submittedName>
        <fullName evidence="3">Uncharacterized protein</fullName>
    </submittedName>
</protein>
<keyword evidence="1" id="KW-0175">Coiled coil</keyword>
<reference evidence="3 4" key="1">
    <citation type="submission" date="2015-11" db="EMBL/GenBank/DDBJ databases">
        <title>Description and complete genome sequence of a novel strain predominating in hypersaline microbial mats and representing a new family of the Bacteriodetes phylum.</title>
        <authorList>
            <person name="Spring S."/>
            <person name="Bunk B."/>
            <person name="Sproer C."/>
            <person name="Klenk H.-P."/>
        </authorList>
    </citation>
    <scope>NUCLEOTIDE SEQUENCE [LARGE SCALE GENOMIC DNA]</scope>
    <source>
        <strain evidence="3 4">L21-Spi-D4</strain>
    </source>
</reference>
<keyword evidence="2" id="KW-0812">Transmembrane</keyword>
<evidence type="ECO:0000313" key="4">
    <source>
        <dbReference type="Proteomes" id="UP000064893"/>
    </source>
</evidence>
<dbReference type="KEGG" id="blq:L21SP5_00087"/>
<keyword evidence="4" id="KW-1185">Reference proteome</keyword>
<keyword evidence="2" id="KW-1133">Transmembrane helix</keyword>
<evidence type="ECO:0000256" key="2">
    <source>
        <dbReference type="SAM" id="Phobius"/>
    </source>
</evidence>
<evidence type="ECO:0000313" key="3">
    <source>
        <dbReference type="EMBL" id="ALO13769.1"/>
    </source>
</evidence>
<dbReference type="STRING" id="1307839.L21SP5_00087"/>
<gene>
    <name evidence="3" type="ORF">L21SP5_00087</name>
</gene>
<feature type="transmembrane region" description="Helical" evidence="2">
    <location>
        <begin position="214"/>
        <end position="235"/>
    </location>
</feature>
<proteinExistence type="predicted"/>
<dbReference type="AlphaFoldDB" id="A0A0S2HUM6"/>
<organism evidence="3 4">
    <name type="scientific">Salinivirga cyanobacteriivorans</name>
    <dbReference type="NCBI Taxonomy" id="1307839"/>
    <lineage>
        <taxon>Bacteria</taxon>
        <taxon>Pseudomonadati</taxon>
        <taxon>Bacteroidota</taxon>
        <taxon>Bacteroidia</taxon>
        <taxon>Bacteroidales</taxon>
        <taxon>Salinivirgaceae</taxon>
        <taxon>Salinivirga</taxon>
    </lineage>
</organism>
<name>A0A0S2HUM6_9BACT</name>
<feature type="coiled-coil region" evidence="1">
    <location>
        <begin position="183"/>
        <end position="210"/>
    </location>
</feature>